<evidence type="ECO:0000256" key="3">
    <source>
        <dbReference type="ARBA" id="ARBA00022603"/>
    </source>
</evidence>
<protein>
    <submittedName>
        <fullName evidence="7">16S rRNA (Cytidine-2'-O)-methyltransferase</fullName>
    </submittedName>
</protein>
<dbReference type="Proteomes" id="UP000244792">
    <property type="component" value="Chromosome"/>
</dbReference>
<reference evidence="7 8" key="1">
    <citation type="submission" date="2017-04" db="EMBL/GenBank/DDBJ databases">
        <title>Genomic insights into metabolism of Thermodesulfobium acidiphilum.</title>
        <authorList>
            <person name="Toshchakov S.V."/>
            <person name="Frolov E.N."/>
            <person name="Kublanov I.V."/>
            <person name="Samarov N.I."/>
            <person name="Novikov A."/>
            <person name="Lebedinsky A.V."/>
            <person name="Bonch-Osmolovskaya E.A."/>
            <person name="Chernyh N.A."/>
        </authorList>
    </citation>
    <scope>NUCLEOTIDE SEQUENCE [LARGE SCALE GENOMIC DNA]</scope>
    <source>
        <strain evidence="7 8">3127-1</strain>
    </source>
</reference>
<dbReference type="InterPro" id="IPR014776">
    <property type="entry name" value="4pyrrole_Mease_sub2"/>
</dbReference>
<sequence length="241" mass="27556">MFCEDTRVSLKLLKYYNIKKPLFSFNSHNFLKQSELVLNRLEHESVGLITDAGMPGISDPGSFLVDLVRKNNYEIIVIPGPSSLTASIALSGFKPNLWLFPGFFPKDNSKRKEIINAYVYSGGHLIFFESAKRLFDTLLWIRNNFKFNPRVCVFKEITKIYEEVICFELSLIEEKLESSNIKGEIVVALESAGTFVDKEEESYQLALELIKLGIEPSRVVRLLSKYLGVNKNCLYKKLLPN</sequence>
<dbReference type="PIRSF" id="PIRSF005917">
    <property type="entry name" value="MTase_YraL"/>
    <property type="match status" value="1"/>
</dbReference>
<dbReference type="InterPro" id="IPR000878">
    <property type="entry name" value="4pyrrol_Mease"/>
</dbReference>
<dbReference type="Gene3D" id="3.30.950.10">
    <property type="entry name" value="Methyltransferase, Cobalt-precorrin-4 Transmethylase, Domain 2"/>
    <property type="match status" value="1"/>
</dbReference>
<evidence type="ECO:0000256" key="1">
    <source>
        <dbReference type="ARBA" id="ARBA00022490"/>
    </source>
</evidence>
<dbReference type="NCBIfam" id="TIGR00096">
    <property type="entry name" value="16S rRNA (cytidine(1402)-2'-O)-methyltransferase"/>
    <property type="match status" value="1"/>
</dbReference>
<dbReference type="InterPro" id="IPR035996">
    <property type="entry name" value="4pyrrol_Methylase_sf"/>
</dbReference>
<dbReference type="CDD" id="cd11648">
    <property type="entry name" value="RsmI"/>
    <property type="match status" value="1"/>
</dbReference>
<evidence type="ECO:0000256" key="4">
    <source>
        <dbReference type="ARBA" id="ARBA00022679"/>
    </source>
</evidence>
<dbReference type="PANTHER" id="PTHR46111:SF1">
    <property type="entry name" value="RIBOSOMAL RNA SMALL SUBUNIT METHYLTRANSFERASE I"/>
    <property type="match status" value="1"/>
</dbReference>
<evidence type="ECO:0000313" key="8">
    <source>
        <dbReference type="Proteomes" id="UP000244792"/>
    </source>
</evidence>
<dbReference type="GO" id="GO:0008168">
    <property type="term" value="F:methyltransferase activity"/>
    <property type="evidence" value="ECO:0007669"/>
    <property type="project" value="UniProtKB-KW"/>
</dbReference>
<evidence type="ECO:0000256" key="2">
    <source>
        <dbReference type="ARBA" id="ARBA00022552"/>
    </source>
</evidence>
<dbReference type="InterPro" id="IPR008189">
    <property type="entry name" value="rRNA_ssu_MeTfrase_I"/>
</dbReference>
<evidence type="ECO:0000259" key="6">
    <source>
        <dbReference type="Pfam" id="PF00590"/>
    </source>
</evidence>
<gene>
    <name evidence="7" type="ORF">TDSAC_0209</name>
</gene>
<dbReference type="Gene3D" id="3.40.1010.10">
    <property type="entry name" value="Cobalt-precorrin-4 Transmethylase, Domain 1"/>
    <property type="match status" value="1"/>
</dbReference>
<dbReference type="EMBL" id="CP020921">
    <property type="protein sequence ID" value="AWB09595.1"/>
    <property type="molecule type" value="Genomic_DNA"/>
</dbReference>
<evidence type="ECO:0000313" key="7">
    <source>
        <dbReference type="EMBL" id="AWB09595.1"/>
    </source>
</evidence>
<feature type="domain" description="Tetrapyrrole methylase" evidence="6">
    <location>
        <begin position="24"/>
        <end position="165"/>
    </location>
</feature>
<dbReference type="AlphaFoldDB" id="A0A2R4VYK3"/>
<dbReference type="KEGG" id="taci:TDSAC_0209"/>
<organism evidence="7 8">
    <name type="scientific">Thermodesulfobium acidiphilum</name>
    <dbReference type="NCBI Taxonomy" id="1794699"/>
    <lineage>
        <taxon>Bacteria</taxon>
        <taxon>Pseudomonadati</taxon>
        <taxon>Thermodesulfobiota</taxon>
        <taxon>Thermodesulfobiia</taxon>
        <taxon>Thermodesulfobiales</taxon>
        <taxon>Thermodesulfobiaceae</taxon>
        <taxon>Thermodesulfobium</taxon>
    </lineage>
</organism>
<keyword evidence="2" id="KW-0698">rRNA processing</keyword>
<dbReference type="PANTHER" id="PTHR46111">
    <property type="entry name" value="RIBOSOMAL RNA SMALL SUBUNIT METHYLTRANSFERASE I"/>
    <property type="match status" value="1"/>
</dbReference>
<evidence type="ECO:0000256" key="5">
    <source>
        <dbReference type="ARBA" id="ARBA00022691"/>
    </source>
</evidence>
<keyword evidence="1" id="KW-0963">Cytoplasm</keyword>
<dbReference type="SUPFAM" id="SSF53790">
    <property type="entry name" value="Tetrapyrrole methylase"/>
    <property type="match status" value="1"/>
</dbReference>
<keyword evidence="5" id="KW-0949">S-adenosyl-L-methionine</keyword>
<name>A0A2R4VYK3_THEAF</name>
<proteinExistence type="predicted"/>
<keyword evidence="4 7" id="KW-0808">Transferase</keyword>
<dbReference type="Pfam" id="PF00590">
    <property type="entry name" value="TP_methylase"/>
    <property type="match status" value="1"/>
</dbReference>
<dbReference type="InterPro" id="IPR014777">
    <property type="entry name" value="4pyrrole_Mease_sub1"/>
</dbReference>
<keyword evidence="3 7" id="KW-0489">Methyltransferase</keyword>
<dbReference type="GO" id="GO:0006364">
    <property type="term" value="P:rRNA processing"/>
    <property type="evidence" value="ECO:0007669"/>
    <property type="project" value="UniProtKB-KW"/>
</dbReference>
<accession>A0A2R4VYK3</accession>
<keyword evidence="8" id="KW-1185">Reference proteome</keyword>
<dbReference type="GO" id="GO:0032259">
    <property type="term" value="P:methylation"/>
    <property type="evidence" value="ECO:0007669"/>
    <property type="project" value="UniProtKB-KW"/>
</dbReference>